<evidence type="ECO:0000256" key="2">
    <source>
        <dbReference type="ARBA" id="ARBA00023125"/>
    </source>
</evidence>
<dbReference type="CDD" id="cd17536">
    <property type="entry name" value="REC_YesN-like"/>
    <property type="match status" value="1"/>
</dbReference>
<dbReference type="SUPFAM" id="SSF46689">
    <property type="entry name" value="Homeodomain-like"/>
    <property type="match status" value="2"/>
</dbReference>
<dbReference type="InterPro" id="IPR001789">
    <property type="entry name" value="Sig_transdc_resp-reg_receiver"/>
</dbReference>
<dbReference type="PROSITE" id="PS50110">
    <property type="entry name" value="RESPONSE_REGULATORY"/>
    <property type="match status" value="1"/>
</dbReference>
<sequence>MKHESRKLLIVDDEQSVRDFVISIPGWTRLGFSIVEQAGNGTEALENIIRTGHAPEVMVTDIRMPHMDGIRLAEQVRRDYPQTHIIFLTAHSEFEYAKQAVKLGVSDFITKPFTEEELVDSVRCIRSLGLEPSNSAQTRKEEWLQLVLDPEIAQDDKRERLTGSEVPEGKLIVLSVEIDNVEMLHHMGKPFSKLSLRERITYVLDNEPFDYWTTLSQSGIYVLLFQPDIEEEPMAGETFRLSRSILAACNETFPHSVSIGISSLLDSLLDLPRGIEEIRQCADYRMLLGEKSIVSYRAVAAMKEDLRDRKELTKRDLEQLLRRADGANISEFLSGAYKEIISTGLSKKQVQQFAMEMIQTAEELLKEFDPTFEQAEERFETRRKMLSYDILSDLIAFLDSYLKQVADVVSRSRAHAQDGVIDQVRQYIAQHYKDDITLHQLADQLYMNYFYLSKCIKKESGKNFRDLVLEYRIEMAKRLLRTSPMKSYEVAYAVGFKDPAYFSQWFKKVVGVSPTEFK</sequence>
<dbReference type="PANTHER" id="PTHR43280:SF28">
    <property type="entry name" value="HTH-TYPE TRANSCRIPTIONAL ACTIVATOR RHAS"/>
    <property type="match status" value="1"/>
</dbReference>
<dbReference type="SMART" id="SM00342">
    <property type="entry name" value="HTH_ARAC"/>
    <property type="match status" value="1"/>
</dbReference>
<dbReference type="InterPro" id="IPR011006">
    <property type="entry name" value="CheY-like_superfamily"/>
</dbReference>
<name>A0ABV1L485_9BACL</name>
<keyword evidence="2" id="KW-0238">DNA-binding</keyword>
<dbReference type="Proteomes" id="UP001493487">
    <property type="component" value="Unassembled WGS sequence"/>
</dbReference>
<dbReference type="Gene3D" id="3.40.50.2300">
    <property type="match status" value="1"/>
</dbReference>
<dbReference type="EMBL" id="JASKHM010000029">
    <property type="protein sequence ID" value="MEQ4487111.1"/>
    <property type="molecule type" value="Genomic_DNA"/>
</dbReference>
<keyword evidence="3" id="KW-0804">Transcription</keyword>
<proteinExistence type="predicted"/>
<evidence type="ECO:0000259" key="6">
    <source>
        <dbReference type="PROSITE" id="PS50110"/>
    </source>
</evidence>
<evidence type="ECO:0000256" key="4">
    <source>
        <dbReference type="PROSITE-ProRule" id="PRU00169"/>
    </source>
</evidence>
<evidence type="ECO:0000313" key="7">
    <source>
        <dbReference type="EMBL" id="MEQ4487111.1"/>
    </source>
</evidence>
<protein>
    <submittedName>
        <fullName evidence="7">Response regulator</fullName>
    </submittedName>
</protein>
<dbReference type="Pfam" id="PF00072">
    <property type="entry name" value="Response_reg"/>
    <property type="match status" value="1"/>
</dbReference>
<dbReference type="PANTHER" id="PTHR43280">
    <property type="entry name" value="ARAC-FAMILY TRANSCRIPTIONAL REGULATOR"/>
    <property type="match status" value="1"/>
</dbReference>
<gene>
    <name evidence="7" type="ORF">QJS35_32515</name>
</gene>
<dbReference type="InterPro" id="IPR009057">
    <property type="entry name" value="Homeodomain-like_sf"/>
</dbReference>
<evidence type="ECO:0000313" key="8">
    <source>
        <dbReference type="Proteomes" id="UP001493487"/>
    </source>
</evidence>
<comment type="caution">
    <text evidence="7">The sequence shown here is derived from an EMBL/GenBank/DDBJ whole genome shotgun (WGS) entry which is preliminary data.</text>
</comment>
<feature type="domain" description="HTH araC/xylS-type" evidence="5">
    <location>
        <begin position="422"/>
        <end position="518"/>
    </location>
</feature>
<dbReference type="SMART" id="SM00448">
    <property type="entry name" value="REC"/>
    <property type="match status" value="1"/>
</dbReference>
<keyword evidence="1" id="KW-0805">Transcription regulation</keyword>
<evidence type="ECO:0000256" key="1">
    <source>
        <dbReference type="ARBA" id="ARBA00023015"/>
    </source>
</evidence>
<accession>A0ABV1L485</accession>
<evidence type="ECO:0000259" key="5">
    <source>
        <dbReference type="PROSITE" id="PS01124"/>
    </source>
</evidence>
<evidence type="ECO:0000256" key="3">
    <source>
        <dbReference type="ARBA" id="ARBA00023163"/>
    </source>
</evidence>
<keyword evidence="4" id="KW-0597">Phosphoprotein</keyword>
<dbReference type="Gene3D" id="1.10.10.60">
    <property type="entry name" value="Homeodomain-like"/>
    <property type="match status" value="2"/>
</dbReference>
<dbReference type="Pfam" id="PF12833">
    <property type="entry name" value="HTH_18"/>
    <property type="match status" value="1"/>
</dbReference>
<dbReference type="PROSITE" id="PS01124">
    <property type="entry name" value="HTH_ARAC_FAMILY_2"/>
    <property type="match status" value="1"/>
</dbReference>
<keyword evidence="8" id="KW-1185">Reference proteome</keyword>
<dbReference type="RefSeq" id="WP_232190158.1">
    <property type="nucleotide sequence ID" value="NZ_JAIOAP010000028.1"/>
</dbReference>
<feature type="modified residue" description="4-aspartylphosphate" evidence="4">
    <location>
        <position position="61"/>
    </location>
</feature>
<dbReference type="InterPro" id="IPR018060">
    <property type="entry name" value="HTH_AraC"/>
</dbReference>
<feature type="domain" description="Response regulatory" evidence="6">
    <location>
        <begin position="7"/>
        <end position="126"/>
    </location>
</feature>
<organism evidence="7 8">
    <name type="scientific">Cohnella silvisoli</name>
    <dbReference type="NCBI Taxonomy" id="2873699"/>
    <lineage>
        <taxon>Bacteria</taxon>
        <taxon>Bacillati</taxon>
        <taxon>Bacillota</taxon>
        <taxon>Bacilli</taxon>
        <taxon>Bacillales</taxon>
        <taxon>Paenibacillaceae</taxon>
        <taxon>Cohnella</taxon>
    </lineage>
</organism>
<reference evidence="7 8" key="1">
    <citation type="journal article" date="2023" name="Genome Announc.">
        <title>Pan-Genome Analyses of the Genus Cohnella and Proposal of the Novel Species Cohnella silvisoli sp. nov., Isolated from Forest Soil.</title>
        <authorList>
            <person name="Wang C."/>
            <person name="Mao L."/>
            <person name="Bao G."/>
            <person name="Zhu H."/>
        </authorList>
    </citation>
    <scope>NUCLEOTIDE SEQUENCE [LARGE SCALE GENOMIC DNA]</scope>
    <source>
        <strain evidence="7 8">NL03-T5-1</strain>
    </source>
</reference>
<dbReference type="SUPFAM" id="SSF52172">
    <property type="entry name" value="CheY-like"/>
    <property type="match status" value="1"/>
</dbReference>